<name>A0A2I3HNY9_NOMLE</name>
<evidence type="ECO:0000256" key="6">
    <source>
        <dbReference type="ARBA" id="ARBA00023163"/>
    </source>
</evidence>
<dbReference type="InterPro" id="IPR036638">
    <property type="entry name" value="HLH_DNA-bd_sf"/>
</dbReference>
<dbReference type="PRINTS" id="PR00785">
    <property type="entry name" value="NCTRNSLOCATR"/>
</dbReference>
<accession>A0A2I3HNY9</accession>
<dbReference type="InterPro" id="IPR000014">
    <property type="entry name" value="PAS"/>
</dbReference>
<evidence type="ECO:0000256" key="10">
    <source>
        <dbReference type="ARBA" id="ARBA00075185"/>
    </source>
</evidence>
<dbReference type="SUPFAM" id="SSF55785">
    <property type="entry name" value="PYP-like sensor domain (PAS domain)"/>
    <property type="match status" value="2"/>
</dbReference>
<dbReference type="GO" id="GO:0046983">
    <property type="term" value="F:protein dimerization activity"/>
    <property type="evidence" value="ECO:0007669"/>
    <property type="project" value="InterPro"/>
</dbReference>
<keyword evidence="6" id="KW-0804">Transcription</keyword>
<dbReference type="InterPro" id="IPR013767">
    <property type="entry name" value="PAS_fold"/>
</dbReference>
<dbReference type="EMBL" id="ADFV01183111">
    <property type="status" value="NOT_ANNOTATED_CDS"/>
    <property type="molecule type" value="Genomic_DNA"/>
</dbReference>
<dbReference type="Ensembl" id="ENSNLET00000047379.1">
    <property type="protein sequence ID" value="ENSNLEP00000045230.1"/>
    <property type="gene ID" value="ENSNLEG00000009971.3"/>
</dbReference>
<dbReference type="NCBIfam" id="TIGR00229">
    <property type="entry name" value="sensory_box"/>
    <property type="match status" value="1"/>
</dbReference>
<evidence type="ECO:0000256" key="5">
    <source>
        <dbReference type="ARBA" id="ARBA00023159"/>
    </source>
</evidence>
<keyword evidence="4" id="KW-0238">DNA-binding</keyword>
<proteinExistence type="predicted"/>
<evidence type="ECO:0000259" key="13">
    <source>
        <dbReference type="PROSITE" id="PS50112"/>
    </source>
</evidence>
<evidence type="ECO:0000313" key="15">
    <source>
        <dbReference type="Ensembl" id="ENSNLEP00000045230.1"/>
    </source>
</evidence>
<dbReference type="SUPFAM" id="SSF88633">
    <property type="entry name" value="Positive stranded ssRNA viruses"/>
    <property type="match status" value="1"/>
</dbReference>
<reference evidence="15" key="2">
    <citation type="submission" date="2025-08" db="UniProtKB">
        <authorList>
            <consortium name="Ensembl"/>
        </authorList>
    </citation>
    <scope>IDENTIFICATION</scope>
</reference>
<dbReference type="FunFam" id="4.10.280.10:FF:000011">
    <property type="entry name" value="Aryl hydrocarbon receptor nuclear translocator 2"/>
    <property type="match status" value="1"/>
</dbReference>
<reference evidence="15" key="3">
    <citation type="submission" date="2025-09" db="UniProtKB">
        <authorList>
            <consortium name="Ensembl"/>
        </authorList>
    </citation>
    <scope>IDENTIFICATION</scope>
</reference>
<keyword evidence="5" id="KW-0010">Activator</keyword>
<dbReference type="PANTHER" id="PTHR23042">
    <property type="entry name" value="CIRCADIAN PROTEIN CLOCK/ARNT/BMAL/PAS"/>
    <property type="match status" value="1"/>
</dbReference>
<dbReference type="SMART" id="SM00091">
    <property type="entry name" value="PAS"/>
    <property type="match status" value="2"/>
</dbReference>
<dbReference type="EMBL" id="ADFV01183110">
    <property type="status" value="NOT_ANNOTATED_CDS"/>
    <property type="molecule type" value="Genomic_DNA"/>
</dbReference>
<dbReference type="Pfam" id="PF14598">
    <property type="entry name" value="PAS_11"/>
    <property type="match status" value="1"/>
</dbReference>
<dbReference type="CDD" id="cd00130">
    <property type="entry name" value="PAS"/>
    <property type="match status" value="2"/>
</dbReference>
<dbReference type="GO" id="GO:0003677">
    <property type="term" value="F:DNA binding"/>
    <property type="evidence" value="ECO:0007669"/>
    <property type="project" value="UniProtKB-KW"/>
</dbReference>
<evidence type="ECO:0000256" key="2">
    <source>
        <dbReference type="ARBA" id="ARBA00022737"/>
    </source>
</evidence>
<evidence type="ECO:0000259" key="14">
    <source>
        <dbReference type="PROSITE" id="PS50888"/>
    </source>
</evidence>
<feature type="compositionally biased region" description="Polar residues" evidence="12">
    <location>
        <begin position="685"/>
        <end position="696"/>
    </location>
</feature>
<evidence type="ECO:0000256" key="11">
    <source>
        <dbReference type="ARBA" id="ARBA00082684"/>
    </source>
</evidence>
<feature type="domain" description="PAS" evidence="13">
    <location>
        <begin position="138"/>
        <end position="212"/>
    </location>
</feature>
<feature type="domain" description="PAS" evidence="13">
    <location>
        <begin position="345"/>
        <end position="396"/>
    </location>
</feature>
<comment type="function">
    <text evidence="9">Required for activity of the AHR. Upon ligand binding, AHR translocates into the nucleus, where it heterodimerizes with ARNT and induces transcription by binding to xenobiotic response elements (XRE). Not required for the ligand-binding subunit to translocate from the cytosol to the nucleus after ligand binding. The complex initiates transcription of genes involved in the regulation of a variety of biological processes, including angiogenesis, hematopoiesis, drug and lipid metabolism, cell motility and immune modulation. The heterodimer binds to core DNA sequence 5'-TACGTG-3' within the hypoxia response element (HRE) of target gene promoters and functions as a transcriptional regulator of the adaptive response to hypoxia. The heterodimer ARNT:AHR binds to core DNA sequence 5'-TGCGTG-3' within the dioxin response element (DRE) of target gene promoters and activates their transcription.</text>
</comment>
<comment type="subcellular location">
    <subcellularLocation>
        <location evidence="1">Nucleus</location>
    </subcellularLocation>
</comment>
<feature type="compositionally biased region" description="Low complexity" evidence="12">
    <location>
        <begin position="649"/>
        <end position="673"/>
    </location>
</feature>
<keyword evidence="2" id="KW-0677">Repeat</keyword>
<dbReference type="Gene3D" id="3.30.450.20">
    <property type="entry name" value="PAS domain"/>
    <property type="match status" value="2"/>
</dbReference>
<dbReference type="EMBL" id="ADFV01183116">
    <property type="status" value="NOT_ANNOTATED_CDS"/>
    <property type="molecule type" value="Genomic_DNA"/>
</dbReference>
<feature type="compositionally biased region" description="Low complexity" evidence="12">
    <location>
        <begin position="700"/>
        <end position="710"/>
    </location>
</feature>
<feature type="compositionally biased region" description="Polar residues" evidence="12">
    <location>
        <begin position="717"/>
        <end position="731"/>
    </location>
</feature>
<keyword evidence="16" id="KW-1185">Reference proteome</keyword>
<dbReference type="PROSITE" id="PS50888">
    <property type="entry name" value="BHLH"/>
    <property type="match status" value="1"/>
</dbReference>
<dbReference type="GeneTree" id="ENSGT00940000157585"/>
<feature type="domain" description="BHLH" evidence="14">
    <location>
        <begin position="66"/>
        <end position="119"/>
    </location>
</feature>
<dbReference type="EMBL" id="ADFV01183113">
    <property type="status" value="NOT_ANNOTATED_CDS"/>
    <property type="molecule type" value="Genomic_DNA"/>
</dbReference>
<organism evidence="15 16">
    <name type="scientific">Nomascus leucogenys</name>
    <name type="common">Northern white-cheeked gibbon</name>
    <name type="synonym">Hylobates leucogenys</name>
    <dbReference type="NCBI Taxonomy" id="61853"/>
    <lineage>
        <taxon>Eukaryota</taxon>
        <taxon>Metazoa</taxon>
        <taxon>Chordata</taxon>
        <taxon>Craniata</taxon>
        <taxon>Vertebrata</taxon>
        <taxon>Euteleostomi</taxon>
        <taxon>Mammalia</taxon>
        <taxon>Eutheria</taxon>
        <taxon>Euarchontoglires</taxon>
        <taxon>Primates</taxon>
        <taxon>Haplorrhini</taxon>
        <taxon>Catarrhini</taxon>
        <taxon>Hylobatidae</taxon>
        <taxon>Nomascus</taxon>
    </lineage>
</organism>
<feature type="compositionally biased region" description="Polar residues" evidence="12">
    <location>
        <begin position="442"/>
        <end position="458"/>
    </location>
</feature>
<sequence length="766" mass="84192">LDSLFKNVYFIIFLTEMTSDVPSLGPAIASGNPGPGSQGGGAIVQRAIKRRSGCEDDQMSNDKERFARENHSEIERRRRNKMTAYITELSDMVPTCSALARKPDKLTILRMAVSHMKSLRGTGNTSTDGSYKPSFLTDQELKHLILEAADGFLFIVSCETGRVVYVSDSVTPVLNQPQSEWFGSTLYDQVHPDDVDKLREQLSTSENALTGRILDLKTGTVKKEGQQSSMRMCMGSRRSFICRMRCGSSAVDPVSVNRLSFVRNRCRNGLGSVKDGEPHFVVVHCTGYIKAWPPAGVSLPDDDPEAGQGSKFCLVAIGRLQVTSSPSCTDMSNVCQPTEFISRHNIEGIFTFVDHRCVATVGYQPQELLGKNIVEFCHPEDQQLLRDSFQQVVKLKGQVLSVMFRFRCKNQEWLWMRTSSFTFQNPYSDEIEYIICTNTNVKNSSQEPRPTLSNTIQRPQLGPTANLPLEMGSGQLAPRQQQQQTELDMVPGRDGLASYNHSQVVQPVTTTGPEHSKPVEKSDGLFAQDRDPRFSEIYHNINADQSKGISSSTVPATQQLFSQGNTFPPTPRPAENFRNSGLAPPVTIVQPSASAGQMLAQISRHSNPTQGAAPTWTPTTRSGFSAQQVATQATAKTRTSQFGVGSFQTPSSFSSMSLPGAPTASPGAAAYPSLTNRGSNFAPETGQTAGQFQTRTAEGVGVWPQWQGQQPHHRSSSSEQHVQQPSAQQPGQPEVFQEMLSMLGDQSNSYNNEEFPDLTMFPSFSE</sequence>
<evidence type="ECO:0000256" key="9">
    <source>
        <dbReference type="ARBA" id="ARBA00045949"/>
    </source>
</evidence>
<dbReference type="Pfam" id="PF00989">
    <property type="entry name" value="PAS"/>
    <property type="match status" value="1"/>
</dbReference>
<dbReference type="Pfam" id="PF00010">
    <property type="entry name" value="HLH"/>
    <property type="match status" value="1"/>
</dbReference>
<dbReference type="SMART" id="SM00353">
    <property type="entry name" value="HLH"/>
    <property type="match status" value="1"/>
</dbReference>
<dbReference type="GO" id="GO:0003700">
    <property type="term" value="F:DNA-binding transcription factor activity"/>
    <property type="evidence" value="ECO:0007669"/>
    <property type="project" value="InterPro"/>
</dbReference>
<dbReference type="Gene3D" id="4.10.280.10">
    <property type="entry name" value="Helix-loop-helix DNA-binding domain"/>
    <property type="match status" value="1"/>
</dbReference>
<keyword evidence="3" id="KW-0805">Transcription regulation</keyword>
<evidence type="ECO:0000256" key="1">
    <source>
        <dbReference type="ARBA" id="ARBA00004123"/>
    </source>
</evidence>
<evidence type="ECO:0000256" key="3">
    <source>
        <dbReference type="ARBA" id="ARBA00023015"/>
    </source>
</evidence>
<dbReference type="FunFam" id="3.30.450.20:FF:000003">
    <property type="entry name" value="Aryl hydrocarbon receptor nuclear translocator 2"/>
    <property type="match status" value="1"/>
</dbReference>
<dbReference type="InterPro" id="IPR035965">
    <property type="entry name" value="PAS-like_dom_sf"/>
</dbReference>
<evidence type="ECO:0000256" key="7">
    <source>
        <dbReference type="ARBA" id="ARBA00023242"/>
    </source>
</evidence>
<keyword evidence="7" id="KW-0539">Nucleus</keyword>
<dbReference type="GO" id="GO:0005634">
    <property type="term" value="C:nucleus"/>
    <property type="evidence" value="ECO:0007669"/>
    <property type="project" value="UniProtKB-SubCell"/>
</dbReference>
<dbReference type="InterPro" id="IPR011598">
    <property type="entry name" value="bHLH_dom"/>
</dbReference>
<dbReference type="SMART" id="SM00086">
    <property type="entry name" value="PAC"/>
    <property type="match status" value="1"/>
</dbReference>
<dbReference type="PROSITE" id="PS50112">
    <property type="entry name" value="PAS"/>
    <property type="match status" value="2"/>
</dbReference>
<dbReference type="SUPFAM" id="SSF47459">
    <property type="entry name" value="HLH, helix-loop-helix DNA-binding domain"/>
    <property type="match status" value="1"/>
</dbReference>
<dbReference type="CDD" id="cd18947">
    <property type="entry name" value="bHLH-PAS_ARNT"/>
    <property type="match status" value="1"/>
</dbReference>
<dbReference type="EMBL" id="ADFV01183112">
    <property type="status" value="NOT_ANNOTATED_CDS"/>
    <property type="molecule type" value="Genomic_DNA"/>
</dbReference>
<dbReference type="AlphaFoldDB" id="A0A2I3HNY9"/>
<gene>
    <name evidence="15" type="primary">ARNT</name>
</gene>
<dbReference type="InterPro" id="IPR001067">
    <property type="entry name" value="Nuc_translocat"/>
</dbReference>
<reference evidence="15 16" key="1">
    <citation type="submission" date="2012-10" db="EMBL/GenBank/DDBJ databases">
        <authorList>
            <consortium name="Gibbon Genome Sequencing Consortium"/>
        </authorList>
    </citation>
    <scope>NUCLEOTIDE SEQUENCE [LARGE SCALE GENOMIC DNA]</scope>
</reference>
<dbReference type="Proteomes" id="UP000001073">
    <property type="component" value="Chromosome 12"/>
</dbReference>
<dbReference type="GO" id="GO:0005667">
    <property type="term" value="C:transcription regulator complex"/>
    <property type="evidence" value="ECO:0007669"/>
    <property type="project" value="InterPro"/>
</dbReference>
<evidence type="ECO:0000256" key="12">
    <source>
        <dbReference type="SAM" id="MobiDB-lite"/>
    </source>
</evidence>
<evidence type="ECO:0000313" key="16">
    <source>
        <dbReference type="Proteomes" id="UP000001073"/>
    </source>
</evidence>
<dbReference type="GO" id="GO:0005737">
    <property type="term" value="C:cytoplasm"/>
    <property type="evidence" value="ECO:0007669"/>
    <property type="project" value="InterPro"/>
</dbReference>
<feature type="region of interest" description="Disordered" evidence="12">
    <location>
        <begin position="442"/>
        <end position="469"/>
    </location>
</feature>
<protein>
    <recommendedName>
        <fullName evidence="8">Aryl hydrocarbon receptor nuclear translocator</fullName>
    </recommendedName>
    <alternativeName>
        <fullName evidence="10">Dioxin receptor, nuclear translocator</fullName>
    </alternativeName>
    <alternativeName>
        <fullName evidence="11">Hypoxia-inducible factor 1-beta</fullName>
    </alternativeName>
</protein>
<dbReference type="InterPro" id="IPR050933">
    <property type="entry name" value="Circadian_TF"/>
</dbReference>
<dbReference type="GO" id="GO:0001666">
    <property type="term" value="P:response to hypoxia"/>
    <property type="evidence" value="ECO:0007669"/>
    <property type="project" value="UniProtKB-ARBA"/>
</dbReference>
<dbReference type="EMBL" id="ADFV01183115">
    <property type="status" value="NOT_ANNOTATED_CDS"/>
    <property type="molecule type" value="Genomic_DNA"/>
</dbReference>
<evidence type="ECO:0000256" key="4">
    <source>
        <dbReference type="ARBA" id="ARBA00023125"/>
    </source>
</evidence>
<dbReference type="EMBL" id="ADFV01183114">
    <property type="status" value="NOT_ANNOTATED_CDS"/>
    <property type="molecule type" value="Genomic_DNA"/>
</dbReference>
<evidence type="ECO:0000256" key="8">
    <source>
        <dbReference type="ARBA" id="ARBA00039652"/>
    </source>
</evidence>
<feature type="region of interest" description="Disordered" evidence="12">
    <location>
        <begin position="649"/>
        <end position="766"/>
    </location>
</feature>
<dbReference type="FunFam" id="3.30.450.20:FF:000028">
    <property type="entry name" value="Aryl hydrocarbon receptor nuclear translocator 1"/>
    <property type="match status" value="1"/>
</dbReference>
<dbReference type="InterPro" id="IPR001610">
    <property type="entry name" value="PAC"/>
</dbReference>